<name>A0A942T7X6_9BACI</name>
<dbReference type="EMBL" id="JAGYPE020000057">
    <property type="protein sequence ID" value="MCH6268475.1"/>
    <property type="molecule type" value="Genomic_DNA"/>
</dbReference>
<sequence>MAKKNTPNSIPYSIWDTKLDTEQIKMNEKIAESMKGSIAEQKSTEQQD</sequence>
<accession>A0A942T7X6</accession>
<dbReference type="RefSeq" id="WP_213146451.1">
    <property type="nucleotide sequence ID" value="NZ_JAGYPE020000057.1"/>
</dbReference>
<protein>
    <submittedName>
        <fullName evidence="1">Uncharacterized protein</fullName>
    </submittedName>
</protein>
<dbReference type="EMBL" id="JAGYPE010000007">
    <property type="protein sequence ID" value="MBS4186663.1"/>
    <property type="molecule type" value="Genomic_DNA"/>
</dbReference>
<reference evidence="1" key="1">
    <citation type="submission" date="2021-05" db="EMBL/GenBank/DDBJ databases">
        <title>Novel Bacillus species.</title>
        <authorList>
            <person name="Liu G."/>
        </authorList>
    </citation>
    <scope>NUCLEOTIDE SEQUENCE</scope>
    <source>
        <strain evidence="1 3">FJAT-50051</strain>
    </source>
</reference>
<gene>
    <name evidence="2" type="ORF">KHB02_023360</name>
    <name evidence="1" type="ORF">KHB02_35440</name>
</gene>
<comment type="caution">
    <text evidence="1">The sequence shown here is derived from an EMBL/GenBank/DDBJ whole genome shotgun (WGS) entry which is preliminary data.</text>
</comment>
<proteinExistence type="predicted"/>
<evidence type="ECO:0000313" key="3">
    <source>
        <dbReference type="Proteomes" id="UP000677265"/>
    </source>
</evidence>
<keyword evidence="3" id="KW-1185">Reference proteome</keyword>
<evidence type="ECO:0000313" key="2">
    <source>
        <dbReference type="EMBL" id="MCH6268475.1"/>
    </source>
</evidence>
<dbReference type="Proteomes" id="UP000677265">
    <property type="component" value="Unassembled WGS sequence"/>
</dbReference>
<evidence type="ECO:0000313" key="1">
    <source>
        <dbReference type="EMBL" id="MBS4186663.1"/>
    </source>
</evidence>
<organism evidence="1">
    <name type="scientific">Neobacillus citreus</name>
    <dbReference type="NCBI Taxonomy" id="2833578"/>
    <lineage>
        <taxon>Bacteria</taxon>
        <taxon>Bacillati</taxon>
        <taxon>Bacillota</taxon>
        <taxon>Bacilli</taxon>
        <taxon>Bacillales</taxon>
        <taxon>Bacillaceae</taxon>
        <taxon>Neobacillus</taxon>
    </lineage>
</organism>
<dbReference type="AlphaFoldDB" id="A0A942T7X6"/>